<proteinExistence type="predicted"/>
<organism evidence="2 3">
    <name type="scientific">Populus deltoides</name>
    <name type="common">Eastern poplar</name>
    <name type="synonym">Eastern cottonwood</name>
    <dbReference type="NCBI Taxonomy" id="3696"/>
    <lineage>
        <taxon>Eukaryota</taxon>
        <taxon>Viridiplantae</taxon>
        <taxon>Streptophyta</taxon>
        <taxon>Embryophyta</taxon>
        <taxon>Tracheophyta</taxon>
        <taxon>Spermatophyta</taxon>
        <taxon>Magnoliopsida</taxon>
        <taxon>eudicotyledons</taxon>
        <taxon>Gunneridae</taxon>
        <taxon>Pentapetalae</taxon>
        <taxon>rosids</taxon>
        <taxon>fabids</taxon>
        <taxon>Malpighiales</taxon>
        <taxon>Salicaceae</taxon>
        <taxon>Saliceae</taxon>
        <taxon>Populus</taxon>
    </lineage>
</organism>
<dbReference type="EMBL" id="JACEGQ020000006">
    <property type="protein sequence ID" value="KAH8505348.1"/>
    <property type="molecule type" value="Genomic_DNA"/>
</dbReference>
<reference evidence="2" key="1">
    <citation type="journal article" date="2021" name="J. Hered.">
        <title>Genome Assembly of Salicaceae Populus deltoides (Eastern Cottonwood) I-69 Based on Nanopore Sequencing and Hi-C Technologies.</title>
        <authorList>
            <person name="Bai S."/>
            <person name="Wu H."/>
            <person name="Zhang J."/>
            <person name="Pan Z."/>
            <person name="Zhao W."/>
            <person name="Li Z."/>
            <person name="Tong C."/>
        </authorList>
    </citation>
    <scope>NUCLEOTIDE SEQUENCE</scope>
    <source>
        <tissue evidence="2">Leaf</tissue>
    </source>
</reference>
<accession>A0A8T2YJJ6</accession>
<dbReference type="AlphaFoldDB" id="A0A8T2YJJ6"/>
<sequence length="124" mass="13730">MIQPVAAPTHKRGRAAVEKNRISRPSIPADQPRTSGNIIAVVNQQPKHVGRESHPGLQQHQTPAKRQPSHRPFFMTHNNQQVMKTIVKTILQQPAVTNQQPKHVGVVFVGVGVVCLGWLGDYNN</sequence>
<feature type="compositionally biased region" description="Polar residues" evidence="1">
    <location>
        <begin position="32"/>
        <end position="46"/>
    </location>
</feature>
<name>A0A8T2YJJ6_POPDE</name>
<feature type="region of interest" description="Disordered" evidence="1">
    <location>
        <begin position="1"/>
        <end position="72"/>
    </location>
</feature>
<evidence type="ECO:0000313" key="3">
    <source>
        <dbReference type="Proteomes" id="UP000807159"/>
    </source>
</evidence>
<gene>
    <name evidence="2" type="ORF">H0E87_012558</name>
</gene>
<keyword evidence="3" id="KW-1185">Reference proteome</keyword>
<dbReference type="Proteomes" id="UP000807159">
    <property type="component" value="Chromosome 6"/>
</dbReference>
<protein>
    <submittedName>
        <fullName evidence="2">Uncharacterized protein</fullName>
    </submittedName>
</protein>
<evidence type="ECO:0000256" key="1">
    <source>
        <dbReference type="SAM" id="MobiDB-lite"/>
    </source>
</evidence>
<evidence type="ECO:0000313" key="2">
    <source>
        <dbReference type="EMBL" id="KAH8505348.1"/>
    </source>
</evidence>
<comment type="caution">
    <text evidence="2">The sequence shown here is derived from an EMBL/GenBank/DDBJ whole genome shotgun (WGS) entry which is preliminary data.</text>
</comment>